<feature type="region of interest" description="Disordered" evidence="1">
    <location>
        <begin position="1"/>
        <end position="20"/>
    </location>
</feature>
<accession>A0A8J2X3J4</accession>
<feature type="compositionally biased region" description="Basic residues" evidence="1">
    <location>
        <begin position="1"/>
        <end position="15"/>
    </location>
</feature>
<feature type="compositionally biased region" description="Basic and acidic residues" evidence="1">
    <location>
        <begin position="267"/>
        <end position="277"/>
    </location>
</feature>
<gene>
    <name evidence="2" type="ORF">PECAL_5P20980</name>
</gene>
<name>A0A8J2X3J4_9STRA</name>
<feature type="compositionally biased region" description="Low complexity" evidence="1">
    <location>
        <begin position="141"/>
        <end position="152"/>
    </location>
</feature>
<keyword evidence="3" id="KW-1185">Reference proteome</keyword>
<feature type="compositionally biased region" description="Low complexity" evidence="1">
    <location>
        <begin position="176"/>
        <end position="196"/>
    </location>
</feature>
<feature type="compositionally biased region" description="Acidic residues" evidence="1">
    <location>
        <begin position="70"/>
        <end position="84"/>
    </location>
</feature>
<reference evidence="2" key="1">
    <citation type="submission" date="2021-11" db="EMBL/GenBank/DDBJ databases">
        <authorList>
            <consortium name="Genoscope - CEA"/>
            <person name="William W."/>
        </authorList>
    </citation>
    <scope>NUCLEOTIDE SEQUENCE</scope>
</reference>
<dbReference type="AlphaFoldDB" id="A0A8J2X3J4"/>
<feature type="compositionally biased region" description="Basic and acidic residues" evidence="1">
    <location>
        <begin position="225"/>
        <end position="234"/>
    </location>
</feature>
<organism evidence="2 3">
    <name type="scientific">Pelagomonas calceolata</name>
    <dbReference type="NCBI Taxonomy" id="35677"/>
    <lineage>
        <taxon>Eukaryota</taxon>
        <taxon>Sar</taxon>
        <taxon>Stramenopiles</taxon>
        <taxon>Ochrophyta</taxon>
        <taxon>Pelagophyceae</taxon>
        <taxon>Pelagomonadales</taxon>
        <taxon>Pelagomonadaceae</taxon>
        <taxon>Pelagomonas</taxon>
    </lineage>
</organism>
<dbReference type="Proteomes" id="UP000789595">
    <property type="component" value="Unassembled WGS sequence"/>
</dbReference>
<feature type="region of interest" description="Disordered" evidence="1">
    <location>
        <begin position="27"/>
        <end position="286"/>
    </location>
</feature>
<feature type="compositionally biased region" description="Acidic residues" evidence="1">
    <location>
        <begin position="95"/>
        <end position="109"/>
    </location>
</feature>
<feature type="compositionally biased region" description="Basic and acidic residues" evidence="1">
    <location>
        <begin position="124"/>
        <end position="139"/>
    </location>
</feature>
<proteinExistence type="predicted"/>
<evidence type="ECO:0000313" key="2">
    <source>
        <dbReference type="EMBL" id="CAH0377560.1"/>
    </source>
</evidence>
<dbReference type="EMBL" id="CAKKNE010000005">
    <property type="protein sequence ID" value="CAH0377560.1"/>
    <property type="molecule type" value="Genomic_DNA"/>
</dbReference>
<sequence>MGRVSRRHQAKRRRWREAGVAERKLDTSFWLASGGDLEDDASWAGDDRGASDDDDAVDAFLLGANPDGAPDPDEVDEDGSDDADSWAGDGRDGGSDDDMWGACDDDDGDVASASDPDSDSSDDAWAREWARRLSTDETSPRGAATDAGAAEARLAREMLGDDVVMADSSGDDSDSSSDASESSDSDASSADAPPAAYREPLVTTWDKKRKRKSGGYSPRGGIVRARADSKEELRRQRRAAKFAADAAKAPPPIPKRTFAHPGGRITSNKEEATEKFLRRQKKQSSP</sequence>
<protein>
    <submittedName>
        <fullName evidence="2">Uncharacterized protein</fullName>
    </submittedName>
</protein>
<evidence type="ECO:0000313" key="3">
    <source>
        <dbReference type="Proteomes" id="UP000789595"/>
    </source>
</evidence>
<comment type="caution">
    <text evidence="2">The sequence shown here is derived from an EMBL/GenBank/DDBJ whole genome shotgun (WGS) entry which is preliminary data.</text>
</comment>
<evidence type="ECO:0000256" key="1">
    <source>
        <dbReference type="SAM" id="MobiDB-lite"/>
    </source>
</evidence>